<evidence type="ECO:0000256" key="4">
    <source>
        <dbReference type="ARBA" id="ARBA00023136"/>
    </source>
</evidence>
<feature type="transmembrane region" description="Helical" evidence="6">
    <location>
        <begin position="188"/>
        <end position="205"/>
    </location>
</feature>
<keyword evidence="4 6" id="KW-0472">Membrane</keyword>
<feature type="transmembrane region" description="Helical" evidence="6">
    <location>
        <begin position="156"/>
        <end position="176"/>
    </location>
</feature>
<name>A0A9P4U4T6_9PEZI</name>
<feature type="region of interest" description="Disordered" evidence="5">
    <location>
        <begin position="332"/>
        <end position="364"/>
    </location>
</feature>
<keyword evidence="9" id="KW-1185">Reference proteome</keyword>
<dbReference type="InterPro" id="IPR026841">
    <property type="entry name" value="Aur1/Ipt1"/>
</dbReference>
<keyword evidence="3 6" id="KW-1133">Transmembrane helix</keyword>
<dbReference type="CDD" id="cd03386">
    <property type="entry name" value="PAP2_Aur1_like"/>
    <property type="match status" value="1"/>
</dbReference>
<organism evidence="8 9">
    <name type="scientific">Tothia fuscella</name>
    <dbReference type="NCBI Taxonomy" id="1048955"/>
    <lineage>
        <taxon>Eukaryota</taxon>
        <taxon>Fungi</taxon>
        <taxon>Dikarya</taxon>
        <taxon>Ascomycota</taxon>
        <taxon>Pezizomycotina</taxon>
        <taxon>Dothideomycetes</taxon>
        <taxon>Pleosporomycetidae</taxon>
        <taxon>Venturiales</taxon>
        <taxon>Cylindrosympodiaceae</taxon>
        <taxon>Tothia</taxon>
    </lineage>
</organism>
<feature type="domain" description="Inositolphosphotransferase Aur1/Ipt1" evidence="7">
    <location>
        <begin position="124"/>
        <end position="305"/>
    </location>
</feature>
<dbReference type="EMBL" id="MU007009">
    <property type="protein sequence ID" value="KAF2437001.1"/>
    <property type="molecule type" value="Genomic_DNA"/>
</dbReference>
<dbReference type="PANTHER" id="PTHR31310:SF16">
    <property type="entry name" value="INOSITOLPHOSPHOTRANSFERASE AUR1_IPT1 DOMAIN-CONTAINING PROTEIN"/>
    <property type="match status" value="1"/>
</dbReference>
<evidence type="ECO:0000256" key="6">
    <source>
        <dbReference type="SAM" id="Phobius"/>
    </source>
</evidence>
<gene>
    <name evidence="8" type="ORF">EJ08DRAFT_577802</name>
</gene>
<dbReference type="OrthoDB" id="2566866at2759"/>
<keyword evidence="2 6" id="KW-0812">Transmembrane</keyword>
<comment type="caution">
    <text evidence="8">The sequence shown here is derived from an EMBL/GenBank/DDBJ whole genome shotgun (WGS) entry which is preliminary data.</text>
</comment>
<comment type="subcellular location">
    <subcellularLocation>
        <location evidence="1">Membrane</location>
        <topology evidence="1">Multi-pass membrane protein</topology>
    </subcellularLocation>
</comment>
<evidence type="ECO:0000256" key="5">
    <source>
        <dbReference type="SAM" id="MobiDB-lite"/>
    </source>
</evidence>
<feature type="transmembrane region" description="Helical" evidence="6">
    <location>
        <begin position="236"/>
        <end position="259"/>
    </location>
</feature>
<proteinExistence type="predicted"/>
<evidence type="ECO:0000256" key="3">
    <source>
        <dbReference type="ARBA" id="ARBA00022989"/>
    </source>
</evidence>
<feature type="compositionally biased region" description="Basic and acidic residues" evidence="5">
    <location>
        <begin position="332"/>
        <end position="357"/>
    </location>
</feature>
<dbReference type="Proteomes" id="UP000800235">
    <property type="component" value="Unassembled WGS sequence"/>
</dbReference>
<evidence type="ECO:0000256" key="2">
    <source>
        <dbReference type="ARBA" id="ARBA00022692"/>
    </source>
</evidence>
<dbReference type="AlphaFoldDB" id="A0A9P4U4T6"/>
<dbReference type="Pfam" id="PF14378">
    <property type="entry name" value="PAP2_3"/>
    <property type="match status" value="1"/>
</dbReference>
<evidence type="ECO:0000256" key="1">
    <source>
        <dbReference type="ARBA" id="ARBA00004141"/>
    </source>
</evidence>
<evidence type="ECO:0000313" key="8">
    <source>
        <dbReference type="EMBL" id="KAF2437001.1"/>
    </source>
</evidence>
<reference evidence="8" key="1">
    <citation type="journal article" date="2020" name="Stud. Mycol.">
        <title>101 Dothideomycetes genomes: a test case for predicting lifestyles and emergence of pathogens.</title>
        <authorList>
            <person name="Haridas S."/>
            <person name="Albert R."/>
            <person name="Binder M."/>
            <person name="Bloem J."/>
            <person name="Labutti K."/>
            <person name="Salamov A."/>
            <person name="Andreopoulos B."/>
            <person name="Baker S."/>
            <person name="Barry K."/>
            <person name="Bills G."/>
            <person name="Bluhm B."/>
            <person name="Cannon C."/>
            <person name="Castanera R."/>
            <person name="Culley D."/>
            <person name="Daum C."/>
            <person name="Ezra D."/>
            <person name="Gonzalez J."/>
            <person name="Henrissat B."/>
            <person name="Kuo A."/>
            <person name="Liang C."/>
            <person name="Lipzen A."/>
            <person name="Lutzoni F."/>
            <person name="Magnuson J."/>
            <person name="Mondo S."/>
            <person name="Nolan M."/>
            <person name="Ohm R."/>
            <person name="Pangilinan J."/>
            <person name="Park H.-J."/>
            <person name="Ramirez L."/>
            <person name="Alfaro M."/>
            <person name="Sun H."/>
            <person name="Tritt A."/>
            <person name="Yoshinaga Y."/>
            <person name="Zwiers L.-H."/>
            <person name="Turgeon B."/>
            <person name="Goodwin S."/>
            <person name="Spatafora J."/>
            <person name="Crous P."/>
            <person name="Grigoriev I."/>
        </authorList>
    </citation>
    <scope>NUCLEOTIDE SEQUENCE</scope>
    <source>
        <strain evidence="8">CBS 130266</strain>
    </source>
</reference>
<feature type="transmembrane region" description="Helical" evidence="6">
    <location>
        <begin position="76"/>
        <end position="96"/>
    </location>
</feature>
<evidence type="ECO:0000259" key="7">
    <source>
        <dbReference type="Pfam" id="PF14378"/>
    </source>
</evidence>
<evidence type="ECO:0000313" key="9">
    <source>
        <dbReference type="Proteomes" id="UP000800235"/>
    </source>
</evidence>
<accession>A0A9P4U4T6</accession>
<sequence>MGGIKDVLEPGLIVLTFALGVSINRRPFRSSARDDELRSLLGDESSSAIKQLNDPAWIQKLLPDNSRFRKNIISRILAAFPFLIEIGYWNLMYWIYQLARAYSAVKIRNNDAVYDKSRSHAVSILSMERSVHLNMEQPIQRWVREHFSSLFRLLTLIYYSHIVLLVAFIVYTYTYYPRKVFQQIRRTLAGCNLIAFIVMTAFRVMPPRMLPEKYGFVDIFHPKHGEPGSSWTNNKYQLTIAAMPSLHFGTAALISFSIIRWSPHAPLRFVAIFWPFAMLFTILATANHYILDAAVGALVPVVAWCINDGFLILRPLEEWMYWICRTEKPLAADEDPPRMTEVENDSDHQHSRQRLEGQDIDGPG</sequence>
<protein>
    <recommendedName>
        <fullName evidence="7">Inositolphosphotransferase Aur1/Ipt1 domain-containing protein</fullName>
    </recommendedName>
</protein>
<feature type="transmembrane region" description="Helical" evidence="6">
    <location>
        <begin position="271"/>
        <end position="291"/>
    </location>
</feature>
<dbReference type="GO" id="GO:0016020">
    <property type="term" value="C:membrane"/>
    <property type="evidence" value="ECO:0007669"/>
    <property type="project" value="UniProtKB-SubCell"/>
</dbReference>
<dbReference type="InterPro" id="IPR052185">
    <property type="entry name" value="IPC_Synthase-Related"/>
</dbReference>
<dbReference type="PANTHER" id="PTHR31310">
    <property type="match status" value="1"/>
</dbReference>